<dbReference type="InterPro" id="IPR008767">
    <property type="entry name" value="Phage_SPP1_head-tail_adaptor"/>
</dbReference>
<dbReference type="NCBIfam" id="TIGR01563">
    <property type="entry name" value="gp16_SPP1"/>
    <property type="match status" value="1"/>
</dbReference>
<dbReference type="Pfam" id="PF05521">
    <property type="entry name" value="Phage_HCP"/>
    <property type="match status" value="1"/>
</dbReference>
<dbReference type="EMBL" id="LR134117">
    <property type="protein sequence ID" value="VDZ64772.1"/>
    <property type="molecule type" value="Genomic_DNA"/>
</dbReference>
<dbReference type="Proteomes" id="UP000281391">
    <property type="component" value="Chromosome"/>
</dbReference>
<evidence type="ECO:0000313" key="1">
    <source>
        <dbReference type="EMBL" id="VDZ64772.1"/>
    </source>
</evidence>
<gene>
    <name evidence="1" type="ORF">NCTC11214_05145</name>
</gene>
<dbReference type="RefSeq" id="WP_004964869.1">
    <property type="nucleotide sequence ID" value="NZ_LR134117.1"/>
</dbReference>
<dbReference type="AlphaFoldDB" id="A0A3S4FVN0"/>
<organism evidence="1 2">
    <name type="scientific">Serratia odorifera</name>
    <dbReference type="NCBI Taxonomy" id="618"/>
    <lineage>
        <taxon>Bacteria</taxon>
        <taxon>Pseudomonadati</taxon>
        <taxon>Pseudomonadota</taxon>
        <taxon>Gammaproteobacteria</taxon>
        <taxon>Enterobacterales</taxon>
        <taxon>Yersiniaceae</taxon>
        <taxon>Serratia</taxon>
    </lineage>
</organism>
<sequence length="112" mass="13199">MKTLRAGQLRFRIRLFRPVTLRDDKTGSPVNSFEFVSEVWADAEPISNRKIRTGEQEQVVETMLFTLRPREEITVDWQVVFQKRIFTVRAPDRSQADRLLITAEADIRHDRV</sequence>
<evidence type="ECO:0000313" key="2">
    <source>
        <dbReference type="Proteomes" id="UP000281391"/>
    </source>
</evidence>
<proteinExistence type="predicted"/>
<dbReference type="KEGG" id="sof:NCTC11214_05145"/>
<protein>
    <submittedName>
        <fullName evidence="1">Bacteriophage head-tail adaptor</fullName>
    </submittedName>
</protein>
<accession>A0A3S4FVN0</accession>
<reference evidence="1 2" key="1">
    <citation type="submission" date="2018-12" db="EMBL/GenBank/DDBJ databases">
        <authorList>
            <consortium name="Pathogen Informatics"/>
        </authorList>
    </citation>
    <scope>NUCLEOTIDE SEQUENCE [LARGE SCALE GENOMIC DNA]</scope>
    <source>
        <strain evidence="1 2">NCTC11214</strain>
    </source>
</reference>
<dbReference type="Gene3D" id="2.40.10.270">
    <property type="entry name" value="Bacteriophage SPP1 head-tail adaptor protein"/>
    <property type="match status" value="1"/>
</dbReference>
<dbReference type="InterPro" id="IPR038666">
    <property type="entry name" value="SSP1_head-tail_sf"/>
</dbReference>
<name>A0A3S4FVN0_SEROD</name>